<comment type="caution">
    <text evidence="3">The sequence shown here is derived from an EMBL/GenBank/DDBJ whole genome shotgun (WGS) entry which is preliminary data.</text>
</comment>
<organism evidence="3 4">
    <name type="scientific">Candidatus Magnetoglobus multicellularis str. Araruama</name>
    <dbReference type="NCBI Taxonomy" id="890399"/>
    <lineage>
        <taxon>Bacteria</taxon>
        <taxon>Pseudomonadati</taxon>
        <taxon>Thermodesulfobacteriota</taxon>
        <taxon>Desulfobacteria</taxon>
        <taxon>Desulfobacterales</taxon>
        <taxon>Desulfobacteraceae</taxon>
        <taxon>Candidatus Magnetoglobus</taxon>
    </lineage>
</organism>
<dbReference type="Proteomes" id="UP000189670">
    <property type="component" value="Unassembled WGS sequence"/>
</dbReference>
<evidence type="ECO:0000256" key="1">
    <source>
        <dbReference type="SAM" id="MobiDB-lite"/>
    </source>
</evidence>
<dbReference type="EMBL" id="ATBP01000004">
    <property type="protein sequence ID" value="ETR74534.1"/>
    <property type="molecule type" value="Genomic_DNA"/>
</dbReference>
<feature type="compositionally biased region" description="Polar residues" evidence="1">
    <location>
        <begin position="35"/>
        <end position="44"/>
    </location>
</feature>
<evidence type="ECO:0000259" key="2">
    <source>
        <dbReference type="Pfam" id="PF07603"/>
    </source>
</evidence>
<proteinExistence type="predicted"/>
<dbReference type="AlphaFoldDB" id="A0A1V1PIE0"/>
<reference evidence="4" key="1">
    <citation type="submission" date="2012-11" db="EMBL/GenBank/DDBJ databases">
        <authorList>
            <person name="Lucero-Rivera Y.E."/>
            <person name="Tovar-Ramirez D."/>
        </authorList>
    </citation>
    <scope>NUCLEOTIDE SEQUENCE [LARGE SCALE GENOMIC DNA]</scope>
    <source>
        <strain evidence="4">Araruama</strain>
    </source>
</reference>
<dbReference type="Pfam" id="PF07603">
    <property type="entry name" value="Lcl_C"/>
    <property type="match status" value="1"/>
</dbReference>
<dbReference type="InterPro" id="IPR011460">
    <property type="entry name" value="Lcl_C"/>
</dbReference>
<accession>A0A1V1PIE0</accession>
<name>A0A1V1PIE0_9BACT</name>
<evidence type="ECO:0000313" key="3">
    <source>
        <dbReference type="EMBL" id="ETR74534.1"/>
    </source>
</evidence>
<evidence type="ECO:0000313" key="4">
    <source>
        <dbReference type="Proteomes" id="UP000189670"/>
    </source>
</evidence>
<feature type="domain" description="Lcl C-terminal" evidence="2">
    <location>
        <begin position="106"/>
        <end position="224"/>
    </location>
</feature>
<gene>
    <name evidence="3" type="ORF">OMM_00119</name>
</gene>
<sequence length="235" mass="26949">MTQKQVKPPESEPENAPVSSTKIEPSEKLPVEPQANDTKSETISQQKMAAIDPGTHTQEKKKFLRSNPMTYTKKQVIDMIQGYNFYESQLNPNGGYPNRLVDNLNGTISDNETQLMWQKSGTREMVSWKKAPEYIDRLNNRKYAGYSDWRLPTLEELLTLTEPRHTRQGLYISGFFSQKQGIVASSDSCTFDGKKIPWYISFLRGISNCISYDLIDEFHVRAVRSMEHSKDTIVN</sequence>
<protein>
    <recommendedName>
        <fullName evidence="2">Lcl C-terminal domain-containing protein</fullName>
    </recommendedName>
</protein>
<feature type="region of interest" description="Disordered" evidence="1">
    <location>
        <begin position="1"/>
        <end position="44"/>
    </location>
</feature>